<organism evidence="1 2">
    <name type="scientific">Trifolium pratense</name>
    <name type="common">Red clover</name>
    <dbReference type="NCBI Taxonomy" id="57577"/>
    <lineage>
        <taxon>Eukaryota</taxon>
        <taxon>Viridiplantae</taxon>
        <taxon>Streptophyta</taxon>
        <taxon>Embryophyta</taxon>
        <taxon>Tracheophyta</taxon>
        <taxon>Spermatophyta</taxon>
        <taxon>Magnoliopsida</taxon>
        <taxon>eudicotyledons</taxon>
        <taxon>Gunneridae</taxon>
        <taxon>Pentapetalae</taxon>
        <taxon>rosids</taxon>
        <taxon>fabids</taxon>
        <taxon>Fabales</taxon>
        <taxon>Fabaceae</taxon>
        <taxon>Papilionoideae</taxon>
        <taxon>50 kb inversion clade</taxon>
        <taxon>NPAAA clade</taxon>
        <taxon>Hologalegina</taxon>
        <taxon>IRL clade</taxon>
        <taxon>Trifolieae</taxon>
        <taxon>Trifolium</taxon>
    </lineage>
</organism>
<name>A0A2K3MEZ5_TRIPR</name>
<dbReference type="Proteomes" id="UP000236291">
    <property type="component" value="Unassembled WGS sequence"/>
</dbReference>
<protein>
    <submittedName>
        <fullName evidence="1">Uncharacterized protein</fullName>
    </submittedName>
</protein>
<sequence length="93" mass="11087">HLPSQRGPLQDPKIGGQIKLSHWDAIVHVMKYIQELRGNFLFWKTRIILKFQDIQNVDYWETLSPTKIEVWYPDLVLKQSSGQWHKGYVNYYG</sequence>
<dbReference type="AlphaFoldDB" id="A0A2K3MEZ5"/>
<comment type="caution">
    <text evidence="1">The sequence shown here is derived from an EMBL/GenBank/DDBJ whole genome shotgun (WGS) entry which is preliminary data.</text>
</comment>
<gene>
    <name evidence="1" type="ORF">L195_g045476</name>
</gene>
<proteinExistence type="predicted"/>
<evidence type="ECO:0000313" key="1">
    <source>
        <dbReference type="EMBL" id="PNX89357.1"/>
    </source>
</evidence>
<evidence type="ECO:0000313" key="2">
    <source>
        <dbReference type="Proteomes" id="UP000236291"/>
    </source>
</evidence>
<dbReference type="EMBL" id="ASHM01059536">
    <property type="protein sequence ID" value="PNX89357.1"/>
    <property type="molecule type" value="Genomic_DNA"/>
</dbReference>
<reference evidence="1 2" key="2">
    <citation type="journal article" date="2017" name="Front. Plant Sci.">
        <title>Gene Classification and Mining of Molecular Markers Useful in Red Clover (Trifolium pratense) Breeding.</title>
        <authorList>
            <person name="Istvanek J."/>
            <person name="Dluhosova J."/>
            <person name="Dluhos P."/>
            <person name="Patkova L."/>
            <person name="Nedelnik J."/>
            <person name="Repkova J."/>
        </authorList>
    </citation>
    <scope>NUCLEOTIDE SEQUENCE [LARGE SCALE GENOMIC DNA]</scope>
    <source>
        <strain evidence="2">cv. Tatra</strain>
        <tissue evidence="1">Young leaves</tissue>
    </source>
</reference>
<reference evidence="1 2" key="1">
    <citation type="journal article" date="2014" name="Am. J. Bot.">
        <title>Genome assembly and annotation for red clover (Trifolium pratense; Fabaceae).</title>
        <authorList>
            <person name="Istvanek J."/>
            <person name="Jaros M."/>
            <person name="Krenek A."/>
            <person name="Repkova J."/>
        </authorList>
    </citation>
    <scope>NUCLEOTIDE SEQUENCE [LARGE SCALE GENOMIC DNA]</scope>
    <source>
        <strain evidence="2">cv. Tatra</strain>
        <tissue evidence="1">Young leaves</tissue>
    </source>
</reference>
<accession>A0A2K3MEZ5</accession>
<feature type="non-terminal residue" evidence="1">
    <location>
        <position position="1"/>
    </location>
</feature>